<protein>
    <recommendedName>
        <fullName evidence="1">Uracil-DNA glycosylase-like domain-containing protein</fullName>
    </recommendedName>
</protein>
<dbReference type="SMART" id="SM00986">
    <property type="entry name" value="UDG"/>
    <property type="match status" value="1"/>
</dbReference>
<dbReference type="Gene3D" id="3.40.470.10">
    <property type="entry name" value="Uracil-DNA glycosylase-like domain"/>
    <property type="match status" value="1"/>
</dbReference>
<dbReference type="GeneID" id="5411224"/>
<dbReference type="CDD" id="cd10032">
    <property type="entry name" value="UDG-F6_HDG"/>
    <property type="match status" value="1"/>
</dbReference>
<dbReference type="HOGENOM" id="CLU_094865_0_0_2"/>
<dbReference type="InterPro" id="IPR005122">
    <property type="entry name" value="Uracil-DNA_glycosylase-like"/>
</dbReference>
<dbReference type="SMART" id="SM00987">
    <property type="entry name" value="UreE_C"/>
    <property type="match status" value="1"/>
</dbReference>
<dbReference type="STRING" id="456442.Mboo_2204"/>
<evidence type="ECO:0000313" key="2">
    <source>
        <dbReference type="EMBL" id="ABS56718.1"/>
    </source>
</evidence>
<dbReference type="Proteomes" id="UP000002408">
    <property type="component" value="Chromosome"/>
</dbReference>
<dbReference type="KEGG" id="mbn:Mboo_2204"/>
<dbReference type="OrthoDB" id="134618at2157"/>
<sequence length="162" mass="17946">MKNTNPGLPPIVGRDPEILILGSFPSLISLGKSEYYGNPKNQFWRIIEILFGIDHALSYPLRTHLLTEHRIALWDALAFCRREGSMDSAICDPVANDITGFVAAHPTIRCIALNGSTAGRYFKSMNPDLNGHILPSTSPAYASMSFAEKTLEWARICIRDAL</sequence>
<dbReference type="EMBL" id="CP000780">
    <property type="protein sequence ID" value="ABS56718.1"/>
    <property type="molecule type" value="Genomic_DNA"/>
</dbReference>
<name>A7IAF7_METB6</name>
<dbReference type="eggNOG" id="arCOG04947">
    <property type="taxonomic scope" value="Archaea"/>
</dbReference>
<dbReference type="RefSeq" id="WP_012107778.1">
    <property type="nucleotide sequence ID" value="NC_009712.1"/>
</dbReference>
<feature type="domain" description="Uracil-DNA glycosylase-like" evidence="1">
    <location>
        <begin position="9"/>
        <end position="157"/>
    </location>
</feature>
<organism evidence="2 3">
    <name type="scientific">Methanoregula boonei (strain DSM 21154 / JCM 14090 / 6A8)</name>
    <dbReference type="NCBI Taxonomy" id="456442"/>
    <lineage>
        <taxon>Archaea</taxon>
        <taxon>Methanobacteriati</taxon>
        <taxon>Methanobacteriota</taxon>
        <taxon>Stenosarchaea group</taxon>
        <taxon>Methanomicrobia</taxon>
        <taxon>Methanomicrobiales</taxon>
        <taxon>Methanoregulaceae</taxon>
        <taxon>Methanoregula</taxon>
    </lineage>
</organism>
<keyword evidence="3" id="KW-1185">Reference proteome</keyword>
<gene>
    <name evidence="2" type="ordered locus">Mboo_2204</name>
</gene>
<dbReference type="NCBIfam" id="TIGR04274">
    <property type="entry name" value="hypoxanDNAglyco"/>
    <property type="match status" value="1"/>
</dbReference>
<dbReference type="Pfam" id="PF03167">
    <property type="entry name" value="UDG"/>
    <property type="match status" value="1"/>
</dbReference>
<proteinExistence type="predicted"/>
<reference evidence="3" key="1">
    <citation type="journal article" date="2015" name="Microbiology">
        <title>Genome of Methanoregula boonei 6A8 reveals adaptations to oligotrophic peatland environments.</title>
        <authorList>
            <person name="Braeuer S."/>
            <person name="Cadillo-Quiroz H."/>
            <person name="Kyrpides N."/>
            <person name="Woyke T."/>
            <person name="Goodwin L."/>
            <person name="Detter C."/>
            <person name="Podell S."/>
            <person name="Yavitt J.B."/>
            <person name="Zinder S.H."/>
        </authorList>
    </citation>
    <scope>NUCLEOTIDE SEQUENCE [LARGE SCALE GENOMIC DNA]</scope>
    <source>
        <strain evidence="3">DSM 21154 / JCM 14090 / 6A8</strain>
    </source>
</reference>
<evidence type="ECO:0000313" key="3">
    <source>
        <dbReference type="Proteomes" id="UP000002408"/>
    </source>
</evidence>
<evidence type="ECO:0000259" key="1">
    <source>
        <dbReference type="SMART" id="SM00986"/>
    </source>
</evidence>
<accession>A7IAF7</accession>
<dbReference type="SUPFAM" id="SSF52141">
    <property type="entry name" value="Uracil-DNA glycosylase-like"/>
    <property type="match status" value="1"/>
</dbReference>
<dbReference type="InterPro" id="IPR026353">
    <property type="entry name" value="Hypoxan-DNA_Glyclase"/>
</dbReference>
<dbReference type="InterPro" id="IPR036895">
    <property type="entry name" value="Uracil-DNA_glycosylase-like_sf"/>
</dbReference>
<dbReference type="AlphaFoldDB" id="A7IAF7"/>